<dbReference type="InterPro" id="IPR007438">
    <property type="entry name" value="DUF488"/>
</dbReference>
<dbReference type="EMBL" id="CP139487">
    <property type="protein sequence ID" value="WPU66687.1"/>
    <property type="molecule type" value="Genomic_DNA"/>
</dbReference>
<dbReference type="Pfam" id="PF04343">
    <property type="entry name" value="DUF488"/>
    <property type="match status" value="1"/>
</dbReference>
<keyword evidence="2" id="KW-1185">Reference proteome</keyword>
<dbReference type="KEGG" id="psti:SOO65_08005"/>
<dbReference type="PIRSF" id="PIRSF024492">
    <property type="entry name" value="UCP024492"/>
    <property type="match status" value="1"/>
</dbReference>
<dbReference type="InterPro" id="IPR014519">
    <property type="entry name" value="UCP024492"/>
</dbReference>
<dbReference type="PANTHER" id="PTHR39337:SF1">
    <property type="entry name" value="BLR5642 PROTEIN"/>
    <property type="match status" value="1"/>
</dbReference>
<organism evidence="1 2">
    <name type="scientific">Peredibacter starrii</name>
    <dbReference type="NCBI Taxonomy" id="28202"/>
    <lineage>
        <taxon>Bacteria</taxon>
        <taxon>Pseudomonadati</taxon>
        <taxon>Bdellovibrionota</taxon>
        <taxon>Bacteriovoracia</taxon>
        <taxon>Bacteriovoracales</taxon>
        <taxon>Bacteriovoracaceae</taxon>
        <taxon>Peredibacter</taxon>
    </lineage>
</organism>
<evidence type="ECO:0000313" key="2">
    <source>
        <dbReference type="Proteomes" id="UP001324634"/>
    </source>
</evidence>
<name>A0AAX4HU26_9BACT</name>
<accession>A0AAX4HU26</accession>
<dbReference type="AlphaFoldDB" id="A0AAX4HU26"/>
<gene>
    <name evidence="1" type="ORF">SOO65_08005</name>
</gene>
<reference evidence="1 2" key="1">
    <citation type="submission" date="2023-11" db="EMBL/GenBank/DDBJ databases">
        <title>Peredibacter starrii A3.12.</title>
        <authorList>
            <person name="Mitchell R.J."/>
        </authorList>
    </citation>
    <scope>NUCLEOTIDE SEQUENCE [LARGE SCALE GENOMIC DNA]</scope>
    <source>
        <strain evidence="1 2">A3.12</strain>
    </source>
</reference>
<dbReference type="RefSeq" id="WP_321399151.1">
    <property type="nucleotide sequence ID" value="NZ_CP139487.1"/>
</dbReference>
<dbReference type="PANTHER" id="PTHR39337">
    <property type="entry name" value="BLR5642 PROTEIN"/>
    <property type="match status" value="1"/>
</dbReference>
<dbReference type="Proteomes" id="UP001324634">
    <property type="component" value="Chromosome"/>
</dbReference>
<protein>
    <submittedName>
        <fullName evidence="1">DUF488 domain-containing protein</fullName>
    </submittedName>
</protein>
<proteinExistence type="predicted"/>
<evidence type="ECO:0000313" key="1">
    <source>
        <dbReference type="EMBL" id="WPU66687.1"/>
    </source>
</evidence>
<sequence length="177" mass="20461">MARKTIYTIGHSTHPTREFMKILKSYGIELLVDVRHYPGSRHCPQFGKARLRKNLERNGIQYKHLLALGGRRRVDKESELNVGWRSPQFRGYADYMQTQEFKEGLKELMNLASKSKVAIMCSEAVPWRCHRSMIGDALLSYRFLVLDILSDKIVRPHNLTSFAEVHGKIITYPEQAA</sequence>